<proteinExistence type="predicted"/>
<dbReference type="AlphaFoldDB" id="A0A438IUB8"/>
<reference evidence="2 3" key="1">
    <citation type="journal article" date="2018" name="PLoS Genet.">
        <title>Population sequencing reveals clonal diversity and ancestral inbreeding in the grapevine cultivar Chardonnay.</title>
        <authorList>
            <person name="Roach M.J."/>
            <person name="Johnson D.L."/>
            <person name="Bohlmann J."/>
            <person name="van Vuuren H.J."/>
            <person name="Jones S.J."/>
            <person name="Pretorius I.S."/>
            <person name="Schmidt S.A."/>
            <person name="Borneman A.R."/>
        </authorList>
    </citation>
    <scope>NUCLEOTIDE SEQUENCE [LARGE SCALE GENOMIC DNA]</scope>
    <source>
        <strain evidence="3">cv. Chardonnay</strain>
        <tissue evidence="2">Leaf</tissue>
    </source>
</reference>
<name>A0A438IUB8_VITVI</name>
<feature type="region of interest" description="Disordered" evidence="1">
    <location>
        <begin position="1"/>
        <end position="78"/>
    </location>
</feature>
<sequence length="543" mass="59902">MEKHKNTSIGDHGSSIPHNNHNSEAPSPQPFTTQPSSAISIPKPTSEKTAIHGTSLMRNSDPSGPNGDDGTDSTVPNIKIPSTELASLRAPWEHCLIAKVLGKRVRLRYYYDLLEGGPWLIHQHYITLRQWTPNFKPSEAITTHLKVWVDLLELPMEYYDKEVLLRVGAAIGKPVKIHPITERRERVRFARLTFHLIVLAPSANSMPKPKERKSEPYQKGCLGNELALSGSGFIVFEQETPLDPTAESKATKGESVATTSASISFPDHIGKNCRPNKSIEGKQHLQLGESTSSSSMNIKTSFIPVEETLSGCSRTPSEPRQRQTSPPSLFPTLTTINKNPAPRQDLAQNRLLLLPTLVYNALWHGWWHASRVLGGLIGTKQGLVAPIVARMVAFIACLGSIPEHHARPRGTRHGTCGGTSRISWLDSRAPCKAPWHASWHGRWHASRVLARLLSTIQGPVARIMAWSVAHVMCLGLARGYHPRPRGTRQDTDGGTRHVSWLGSGAPCKVRGTRHGKGGGTRRVSWLSSQAPCKVPWHASWHEQ</sequence>
<feature type="region of interest" description="Disordered" evidence="1">
    <location>
        <begin position="309"/>
        <end position="340"/>
    </location>
</feature>
<feature type="compositionally biased region" description="Polar residues" evidence="1">
    <location>
        <begin position="16"/>
        <end position="25"/>
    </location>
</feature>
<evidence type="ECO:0000256" key="1">
    <source>
        <dbReference type="SAM" id="MobiDB-lite"/>
    </source>
</evidence>
<dbReference type="InterPro" id="IPR040256">
    <property type="entry name" value="At4g02000-like"/>
</dbReference>
<dbReference type="PANTHER" id="PTHR31286:SF99">
    <property type="entry name" value="DUF4283 DOMAIN-CONTAINING PROTEIN"/>
    <property type="match status" value="1"/>
</dbReference>
<protein>
    <submittedName>
        <fullName evidence="2">Uncharacterized protein</fullName>
    </submittedName>
</protein>
<dbReference type="EMBL" id="QGNW01000082">
    <property type="protein sequence ID" value="RVX00340.1"/>
    <property type="molecule type" value="Genomic_DNA"/>
</dbReference>
<evidence type="ECO:0000313" key="3">
    <source>
        <dbReference type="Proteomes" id="UP000288805"/>
    </source>
</evidence>
<dbReference type="Proteomes" id="UP000288805">
    <property type="component" value="Unassembled WGS sequence"/>
</dbReference>
<comment type="caution">
    <text evidence="2">The sequence shown here is derived from an EMBL/GenBank/DDBJ whole genome shotgun (WGS) entry which is preliminary data.</text>
</comment>
<organism evidence="2 3">
    <name type="scientific">Vitis vinifera</name>
    <name type="common">Grape</name>
    <dbReference type="NCBI Taxonomy" id="29760"/>
    <lineage>
        <taxon>Eukaryota</taxon>
        <taxon>Viridiplantae</taxon>
        <taxon>Streptophyta</taxon>
        <taxon>Embryophyta</taxon>
        <taxon>Tracheophyta</taxon>
        <taxon>Spermatophyta</taxon>
        <taxon>Magnoliopsida</taxon>
        <taxon>eudicotyledons</taxon>
        <taxon>Gunneridae</taxon>
        <taxon>Pentapetalae</taxon>
        <taxon>rosids</taxon>
        <taxon>Vitales</taxon>
        <taxon>Vitaceae</taxon>
        <taxon>Viteae</taxon>
        <taxon>Vitis</taxon>
    </lineage>
</organism>
<evidence type="ECO:0000313" key="2">
    <source>
        <dbReference type="EMBL" id="RVX00340.1"/>
    </source>
</evidence>
<gene>
    <name evidence="2" type="ORF">CK203_024656</name>
</gene>
<feature type="compositionally biased region" description="Low complexity" evidence="1">
    <location>
        <begin position="324"/>
        <end position="335"/>
    </location>
</feature>
<accession>A0A438IUB8</accession>
<dbReference type="PANTHER" id="PTHR31286">
    <property type="entry name" value="GLYCINE-RICH CELL WALL STRUCTURAL PROTEIN 1.8-LIKE"/>
    <property type="match status" value="1"/>
</dbReference>